<feature type="region of interest" description="Disordered" evidence="1">
    <location>
        <begin position="518"/>
        <end position="550"/>
    </location>
</feature>
<comment type="caution">
    <text evidence="4">The sequence shown here is derived from an EMBL/GenBank/DDBJ whole genome shotgun (WGS) entry which is preliminary data.</text>
</comment>
<dbReference type="PANTHER" id="PTHR34183">
    <property type="entry name" value="ENDOLYTIC PEPTIDOGLYCAN TRANSGLYCOSYLASE RLPA"/>
    <property type="match status" value="1"/>
</dbReference>
<evidence type="ECO:0000313" key="4">
    <source>
        <dbReference type="EMBL" id="OGG77803.1"/>
    </source>
</evidence>
<dbReference type="InterPro" id="IPR009009">
    <property type="entry name" value="RlpA-like_DPBB"/>
</dbReference>
<feature type="signal peptide" evidence="2">
    <location>
        <begin position="1"/>
        <end position="30"/>
    </location>
</feature>
<accession>A0A1F6EW49</accession>
<feature type="chain" id="PRO_5009524251" description="RlpA-like protein double-psi beta-barrel domain-containing protein" evidence="2">
    <location>
        <begin position="31"/>
        <end position="683"/>
    </location>
</feature>
<gene>
    <name evidence="4" type="ORF">A3B35_00020</name>
</gene>
<dbReference type="Gene3D" id="2.40.40.10">
    <property type="entry name" value="RlpA-like domain"/>
    <property type="match status" value="1"/>
</dbReference>
<protein>
    <recommendedName>
        <fullName evidence="3">RlpA-like protein double-psi beta-barrel domain-containing protein</fullName>
    </recommendedName>
</protein>
<evidence type="ECO:0000259" key="3">
    <source>
        <dbReference type="Pfam" id="PF03330"/>
    </source>
</evidence>
<dbReference type="CDD" id="cd22268">
    <property type="entry name" value="DPBB_RlpA-like"/>
    <property type="match status" value="1"/>
</dbReference>
<dbReference type="Proteomes" id="UP000177215">
    <property type="component" value="Unassembled WGS sequence"/>
</dbReference>
<dbReference type="SUPFAM" id="SSF50685">
    <property type="entry name" value="Barwin-like endoglucanases"/>
    <property type="match status" value="1"/>
</dbReference>
<name>A0A1F6EW49_9BACT</name>
<organism evidence="4 5">
    <name type="scientific">Candidatus Kaiserbacteria bacterium RIFCSPLOWO2_01_FULL_54_24</name>
    <dbReference type="NCBI Taxonomy" id="1798515"/>
    <lineage>
        <taxon>Bacteria</taxon>
        <taxon>Candidatus Kaiseribacteriota</taxon>
    </lineage>
</organism>
<dbReference type="STRING" id="1798515.A3B35_00020"/>
<evidence type="ECO:0000256" key="2">
    <source>
        <dbReference type="SAM" id="SignalP"/>
    </source>
</evidence>
<evidence type="ECO:0000256" key="1">
    <source>
        <dbReference type="SAM" id="MobiDB-lite"/>
    </source>
</evidence>
<reference evidence="4 5" key="1">
    <citation type="journal article" date="2016" name="Nat. Commun.">
        <title>Thousands of microbial genomes shed light on interconnected biogeochemical processes in an aquifer system.</title>
        <authorList>
            <person name="Anantharaman K."/>
            <person name="Brown C.T."/>
            <person name="Hug L.A."/>
            <person name="Sharon I."/>
            <person name="Castelle C.J."/>
            <person name="Probst A.J."/>
            <person name="Thomas B.C."/>
            <person name="Singh A."/>
            <person name="Wilkins M.J."/>
            <person name="Karaoz U."/>
            <person name="Brodie E.L."/>
            <person name="Williams K.H."/>
            <person name="Hubbard S.S."/>
            <person name="Banfield J.F."/>
        </authorList>
    </citation>
    <scope>NUCLEOTIDE SEQUENCE [LARGE SCALE GENOMIC DNA]</scope>
</reference>
<feature type="region of interest" description="Disordered" evidence="1">
    <location>
        <begin position="107"/>
        <end position="128"/>
    </location>
</feature>
<feature type="domain" description="RlpA-like protein double-psi beta-barrel" evidence="3">
    <location>
        <begin position="297"/>
        <end position="380"/>
    </location>
</feature>
<dbReference type="InterPro" id="IPR036908">
    <property type="entry name" value="RlpA-like_sf"/>
</dbReference>
<dbReference type="PANTHER" id="PTHR34183:SF8">
    <property type="entry name" value="ENDOLYTIC PEPTIDOGLYCAN TRANSGLYCOSYLASE RLPA-RELATED"/>
    <property type="match status" value="1"/>
</dbReference>
<dbReference type="AlphaFoldDB" id="A0A1F6EW49"/>
<dbReference type="EMBL" id="MFMC01000006">
    <property type="protein sequence ID" value="OGG77803.1"/>
    <property type="molecule type" value="Genomic_DNA"/>
</dbReference>
<sequence>MSANKAAASLVVPACLGTLLFFSIVLVAHASGDVDTSADAKCNPFISQCSCGKVLVNGKCQFKGEKENMNGCSCESDVKPAGGVCIAKNNCLGTWYTNQKLEKVPVEVPPDSSNKKPGTTEPVAPIVPLQPQVPPAPEGGTTPISNPSAFQYMLTPDVEDAGQDPFDRPDGTQDYLQQLIKDAQANPPQIEPPTAPQKSFLEQTLGSWGISSPETGQMSPWTPIDANGNSITDTSAQTTGFDQANTFSTDNTSGCSGSWYCPFYEAGQKVWDVVTKEFGGGAEAKPTMGEETKVTQMSMYKDVMCAKGPCNNSVPEVAHRTLPLGTIVRIKNLDNGLTVDARVTDRGPFAYEQKRDLDANPATAKAVGLTSTQGVARVSYEVIPNTPTLASVEPPTGTFEPPPVYYPPPLVTAGDEISTRWTERSFTFSEGWEGLAADSAQQNQDLQAEFAFNQYDASLYAQQAEYEAQASAPSSGEESATVSESPPIDWSAVNLADFDRFGPPDMLVSSDQIVSDVTDDPATRSLGEEPTVAPEPPAETPLESPRVSLPSECTGPSVNDCLGALGSDTSKTAKQKVADSFGLSCEAGTANCNTQILQAIRSTGGSAVPSPLSRPVVDNPFAAAARYTGGSVVDFLNKADPSGKLGRFSSRAELARKYLGISNFSGTETQNTNLLKALRATIK</sequence>
<keyword evidence="2" id="KW-0732">Signal</keyword>
<dbReference type="Pfam" id="PF03330">
    <property type="entry name" value="DPBB_1"/>
    <property type="match status" value="1"/>
</dbReference>
<evidence type="ECO:0000313" key="5">
    <source>
        <dbReference type="Proteomes" id="UP000177215"/>
    </source>
</evidence>
<proteinExistence type="predicted"/>